<protein>
    <recommendedName>
        <fullName evidence="1">Lipocalin-like domain-containing protein</fullName>
    </recommendedName>
</protein>
<name>A0A1T5GQH9_9BACT</name>
<gene>
    <name evidence="2" type="ORF">SAMN05660293_04259</name>
</gene>
<dbReference type="InterPro" id="IPR024311">
    <property type="entry name" value="Lipocalin-like"/>
</dbReference>
<evidence type="ECO:0000259" key="1">
    <source>
        <dbReference type="Pfam" id="PF13648"/>
    </source>
</evidence>
<dbReference type="EMBL" id="FUZA01000006">
    <property type="protein sequence ID" value="SKC10608.1"/>
    <property type="molecule type" value="Genomic_DNA"/>
</dbReference>
<sequence>MKKSYSLIWCTILALTLIATGCKKKVKPVSERIAKAWTAESVKHGPTVVYTRGGSTNAVPAYSAFRLTLNDASGTKTVSYTEFDGSTFSGTWELDGDSKLILKELTPPPTGSGGTVEFTITSLDDARLVLTRLKTSPKTGGTINEYTLSNP</sequence>
<feature type="domain" description="Lipocalin-like" evidence="1">
    <location>
        <begin position="55"/>
        <end position="130"/>
    </location>
</feature>
<proteinExistence type="predicted"/>
<accession>A0A1T5GQH9</accession>
<dbReference type="RefSeq" id="WP_082216742.1">
    <property type="nucleotide sequence ID" value="NZ_FUZA01000006.1"/>
</dbReference>
<keyword evidence="3" id="KW-1185">Reference proteome</keyword>
<dbReference type="Pfam" id="PF13648">
    <property type="entry name" value="Lipocalin_4"/>
    <property type="match status" value="1"/>
</dbReference>
<dbReference type="STRING" id="651661.SAMN05660293_04259"/>
<dbReference type="OrthoDB" id="964758at2"/>
<evidence type="ECO:0000313" key="3">
    <source>
        <dbReference type="Proteomes" id="UP000190897"/>
    </source>
</evidence>
<dbReference type="Proteomes" id="UP000190897">
    <property type="component" value="Unassembled WGS sequence"/>
</dbReference>
<organism evidence="2 3">
    <name type="scientific">Dyadobacter psychrophilus</name>
    <dbReference type="NCBI Taxonomy" id="651661"/>
    <lineage>
        <taxon>Bacteria</taxon>
        <taxon>Pseudomonadati</taxon>
        <taxon>Bacteroidota</taxon>
        <taxon>Cytophagia</taxon>
        <taxon>Cytophagales</taxon>
        <taxon>Spirosomataceae</taxon>
        <taxon>Dyadobacter</taxon>
    </lineage>
</organism>
<evidence type="ECO:0000313" key="2">
    <source>
        <dbReference type="EMBL" id="SKC10608.1"/>
    </source>
</evidence>
<reference evidence="3" key="1">
    <citation type="submission" date="2017-02" db="EMBL/GenBank/DDBJ databases">
        <authorList>
            <person name="Varghese N."/>
            <person name="Submissions S."/>
        </authorList>
    </citation>
    <scope>NUCLEOTIDE SEQUENCE [LARGE SCALE GENOMIC DNA]</scope>
    <source>
        <strain evidence="3">DSM 22270</strain>
    </source>
</reference>
<dbReference type="PROSITE" id="PS51257">
    <property type="entry name" value="PROKAR_LIPOPROTEIN"/>
    <property type="match status" value="1"/>
</dbReference>
<dbReference type="AlphaFoldDB" id="A0A1T5GQH9"/>